<dbReference type="CDD" id="cd03801">
    <property type="entry name" value="GT4_PimA-like"/>
    <property type="match status" value="1"/>
</dbReference>
<organism evidence="5 6">
    <name type="scientific">Kineococcus radiotolerans</name>
    <dbReference type="NCBI Taxonomy" id="131568"/>
    <lineage>
        <taxon>Bacteria</taxon>
        <taxon>Bacillati</taxon>
        <taxon>Actinomycetota</taxon>
        <taxon>Actinomycetes</taxon>
        <taxon>Kineosporiales</taxon>
        <taxon>Kineosporiaceae</taxon>
        <taxon>Kineococcus</taxon>
    </lineage>
</organism>
<dbReference type="Pfam" id="PF00534">
    <property type="entry name" value="Glycos_transf_1"/>
    <property type="match status" value="1"/>
</dbReference>
<dbReference type="InterPro" id="IPR050194">
    <property type="entry name" value="Glycosyltransferase_grp1"/>
</dbReference>
<reference evidence="5 6" key="1">
    <citation type="submission" date="2020-08" db="EMBL/GenBank/DDBJ databases">
        <title>The Agave Microbiome: Exploring the role of microbial communities in plant adaptations to desert environments.</title>
        <authorList>
            <person name="Partida-Martinez L.P."/>
        </authorList>
    </citation>
    <scope>NUCLEOTIDE SEQUENCE [LARGE SCALE GENOMIC DNA]</scope>
    <source>
        <strain evidence="5 6">AS2.23</strain>
    </source>
</reference>
<keyword evidence="2 5" id="KW-0808">Transferase</keyword>
<proteinExistence type="predicted"/>
<dbReference type="GO" id="GO:1901137">
    <property type="term" value="P:carbohydrate derivative biosynthetic process"/>
    <property type="evidence" value="ECO:0007669"/>
    <property type="project" value="UniProtKB-ARBA"/>
</dbReference>
<evidence type="ECO:0000259" key="4">
    <source>
        <dbReference type="Pfam" id="PF13439"/>
    </source>
</evidence>
<sequence>MRRVVVLTRGLPLHHAGGMESVAWDLARELARTAPVTVLTTSLPGRAEFELDGVRVRALPGTPPGRYSAAWWRGSRAALAAELSDGSVAGVLSVSAGAFSGVDLAAGRGARTVLQAHGTSVMELTSKLTSRRLRPVLSSVRNLHGLLRDVATYRRFDAVAAIGPSVERSLTRLPLGRLVAMPPVHLLPNGIDTARFHPDPAAAARVRRELAVPEGSPLLLVAGRLHPQKRVDRSVQLLTGSGAVLVLAGDGPERAPLQRLAAELGVDDRVRFLGAVERGRLPALYAAADVSLLTSQWREGLPMAVLESLACGTPVVTSLTTAPVEGAGDAVTRADATSPRALAATVGDVLERGRSTVPLLPPGYDLASVARRYAVLLGAG</sequence>
<comment type="caution">
    <text evidence="5">The sequence shown here is derived from an EMBL/GenBank/DDBJ whole genome shotgun (WGS) entry which is preliminary data.</text>
</comment>
<dbReference type="GO" id="GO:0016758">
    <property type="term" value="F:hexosyltransferase activity"/>
    <property type="evidence" value="ECO:0007669"/>
    <property type="project" value="TreeGrafter"/>
</dbReference>
<dbReference type="PANTHER" id="PTHR45947:SF3">
    <property type="entry name" value="SULFOQUINOVOSYL TRANSFERASE SQD2"/>
    <property type="match status" value="1"/>
</dbReference>
<dbReference type="Gene3D" id="3.40.50.2000">
    <property type="entry name" value="Glycogen Phosphorylase B"/>
    <property type="match status" value="2"/>
</dbReference>
<dbReference type="InterPro" id="IPR001296">
    <property type="entry name" value="Glyco_trans_1"/>
</dbReference>
<gene>
    <name evidence="5" type="ORF">FHR75_002149</name>
</gene>
<evidence type="ECO:0000313" key="6">
    <source>
        <dbReference type="Proteomes" id="UP000533269"/>
    </source>
</evidence>
<evidence type="ECO:0000256" key="1">
    <source>
        <dbReference type="ARBA" id="ARBA00022676"/>
    </source>
</evidence>
<protein>
    <submittedName>
        <fullName evidence="5">Glycosyltransferase involved in cell wall biosynthesis</fullName>
    </submittedName>
</protein>
<dbReference type="PANTHER" id="PTHR45947">
    <property type="entry name" value="SULFOQUINOVOSYL TRANSFERASE SQD2"/>
    <property type="match status" value="1"/>
</dbReference>
<dbReference type="AlphaFoldDB" id="A0A7W4TN70"/>
<accession>A0A7W4TN70</accession>
<evidence type="ECO:0000256" key="2">
    <source>
        <dbReference type="ARBA" id="ARBA00022679"/>
    </source>
</evidence>
<dbReference type="Proteomes" id="UP000533269">
    <property type="component" value="Unassembled WGS sequence"/>
</dbReference>
<dbReference type="InterPro" id="IPR028098">
    <property type="entry name" value="Glyco_trans_4-like_N"/>
</dbReference>
<evidence type="ECO:0000313" key="5">
    <source>
        <dbReference type="EMBL" id="MBB2901361.1"/>
    </source>
</evidence>
<feature type="domain" description="Glycosyl transferase family 1" evidence="3">
    <location>
        <begin position="207"/>
        <end position="352"/>
    </location>
</feature>
<feature type="domain" description="Glycosyltransferase subfamily 4-like N-terminal" evidence="4">
    <location>
        <begin position="17"/>
        <end position="195"/>
    </location>
</feature>
<evidence type="ECO:0000259" key="3">
    <source>
        <dbReference type="Pfam" id="PF00534"/>
    </source>
</evidence>
<name>A0A7W4TN70_KINRA</name>
<dbReference type="Pfam" id="PF13439">
    <property type="entry name" value="Glyco_transf_4"/>
    <property type="match status" value="1"/>
</dbReference>
<reference evidence="5 6" key="2">
    <citation type="submission" date="2020-08" db="EMBL/GenBank/DDBJ databases">
        <authorList>
            <person name="Partida-Martinez L."/>
            <person name="Huntemann M."/>
            <person name="Clum A."/>
            <person name="Wang J."/>
            <person name="Palaniappan K."/>
            <person name="Ritter S."/>
            <person name="Chen I.-M."/>
            <person name="Stamatis D."/>
            <person name="Reddy T."/>
            <person name="O'Malley R."/>
            <person name="Daum C."/>
            <person name="Shapiro N."/>
            <person name="Ivanova N."/>
            <person name="Kyrpides N."/>
            <person name="Woyke T."/>
        </authorList>
    </citation>
    <scope>NUCLEOTIDE SEQUENCE [LARGE SCALE GENOMIC DNA]</scope>
    <source>
        <strain evidence="5 6">AS2.23</strain>
    </source>
</reference>
<keyword evidence="1" id="KW-0328">Glycosyltransferase</keyword>
<dbReference type="SUPFAM" id="SSF53756">
    <property type="entry name" value="UDP-Glycosyltransferase/glycogen phosphorylase"/>
    <property type="match status" value="1"/>
</dbReference>
<dbReference type="EMBL" id="JACHVY010000001">
    <property type="protein sequence ID" value="MBB2901361.1"/>
    <property type="molecule type" value="Genomic_DNA"/>
</dbReference>